<evidence type="ECO:0008006" key="3">
    <source>
        <dbReference type="Google" id="ProtNLM"/>
    </source>
</evidence>
<name>A0ABX9REG5_9ACTN</name>
<dbReference type="Pfam" id="PF15594">
    <property type="entry name" value="Imm50"/>
    <property type="match status" value="1"/>
</dbReference>
<keyword evidence="2" id="KW-1185">Reference proteome</keyword>
<accession>A0ABX9REG5</accession>
<gene>
    <name evidence="1" type="ORF">D7147_05175</name>
</gene>
<proteinExistence type="predicted"/>
<dbReference type="Proteomes" id="UP000271548">
    <property type="component" value="Unassembled WGS sequence"/>
</dbReference>
<dbReference type="EMBL" id="RAZS01000002">
    <property type="protein sequence ID" value="RKN22114.1"/>
    <property type="molecule type" value="Genomic_DNA"/>
</dbReference>
<evidence type="ECO:0000313" key="1">
    <source>
        <dbReference type="EMBL" id="RKN22114.1"/>
    </source>
</evidence>
<dbReference type="InterPro" id="IPR028957">
    <property type="entry name" value="Imm50"/>
</dbReference>
<evidence type="ECO:0000313" key="2">
    <source>
        <dbReference type="Proteomes" id="UP000271548"/>
    </source>
</evidence>
<comment type="caution">
    <text evidence="1">The sequence shown here is derived from an EMBL/GenBank/DDBJ whole genome shotgun (WGS) entry which is preliminary data.</text>
</comment>
<sequence>MSGWVDLLSESHGIRAIYGEDLPALTSVDLHELVLHRDGPRATLRFDLSQFPKSPPKKWADQGFNVVQVQLTLEDVLHLTIAGWTTRAVLDINVEPTGKVLSLRANNGPVGISIDARWLVLSHLSAYCRASAE</sequence>
<organism evidence="1 2">
    <name type="scientific">Micromonospora musae</name>
    <dbReference type="NCBI Taxonomy" id="1894970"/>
    <lineage>
        <taxon>Bacteria</taxon>
        <taxon>Bacillati</taxon>
        <taxon>Actinomycetota</taxon>
        <taxon>Actinomycetes</taxon>
        <taxon>Micromonosporales</taxon>
        <taxon>Micromonosporaceae</taxon>
        <taxon>Micromonospora</taxon>
    </lineage>
</organism>
<protein>
    <recommendedName>
        <fullName evidence="3">Immunity protein 50</fullName>
    </recommendedName>
</protein>
<reference evidence="1 2" key="1">
    <citation type="submission" date="2018-09" db="EMBL/GenBank/DDBJ databases">
        <title>Micromonospora sp. nov. MS1-9, isolated from a root of Musa sp.</title>
        <authorList>
            <person name="Kuncharoen N."/>
            <person name="Kudo T."/>
            <person name="Ohkuma M."/>
            <person name="Yuki M."/>
            <person name="Tanasupawat S."/>
        </authorList>
    </citation>
    <scope>NUCLEOTIDE SEQUENCE [LARGE SCALE GENOMIC DNA]</scope>
    <source>
        <strain evidence="1 2">NGC1-4</strain>
    </source>
</reference>
<dbReference type="RefSeq" id="WP_120674182.1">
    <property type="nucleotide sequence ID" value="NZ_RAZS01000002.1"/>
</dbReference>